<comment type="caution">
    <text evidence="1">The sequence shown here is derived from an EMBL/GenBank/DDBJ whole genome shotgun (WGS) entry which is preliminary data.</text>
</comment>
<proteinExistence type="predicted"/>
<gene>
    <name evidence="1" type="ORF">FHS07_001803</name>
</gene>
<dbReference type="EMBL" id="JACHXY010000002">
    <property type="protein sequence ID" value="MBB3158107.1"/>
    <property type="molecule type" value="Genomic_DNA"/>
</dbReference>
<name>A0A7W5CI60_9MICO</name>
<sequence length="56" mass="6453">MPDDDGETQEERALRAIANMQAGADISDEALRLSNDYTDRQTRRVKAWLTRMTRRG</sequence>
<dbReference type="Proteomes" id="UP000543579">
    <property type="component" value="Unassembled WGS sequence"/>
</dbReference>
<reference evidence="1 2" key="1">
    <citation type="submission" date="2020-08" db="EMBL/GenBank/DDBJ databases">
        <title>Genomic Encyclopedia of Type Strains, Phase III (KMG-III): the genomes of soil and plant-associated and newly described type strains.</title>
        <authorList>
            <person name="Whitman W."/>
        </authorList>
    </citation>
    <scope>NUCLEOTIDE SEQUENCE [LARGE SCALE GENOMIC DNA]</scope>
    <source>
        <strain evidence="1 2">CECT 8356</strain>
    </source>
</reference>
<evidence type="ECO:0000313" key="2">
    <source>
        <dbReference type="Proteomes" id="UP000543579"/>
    </source>
</evidence>
<evidence type="ECO:0000313" key="1">
    <source>
        <dbReference type="EMBL" id="MBB3158107.1"/>
    </source>
</evidence>
<protein>
    <submittedName>
        <fullName evidence="1">Uncharacterized protein</fullName>
    </submittedName>
</protein>
<dbReference type="AlphaFoldDB" id="A0A7W5CI60"/>
<dbReference type="RefSeq" id="WP_183419571.1">
    <property type="nucleotide sequence ID" value="NZ_JACHXY010000002.1"/>
</dbReference>
<organism evidence="1 2">
    <name type="scientific">Microbacterium proteolyticum</name>
    <dbReference type="NCBI Taxonomy" id="1572644"/>
    <lineage>
        <taxon>Bacteria</taxon>
        <taxon>Bacillati</taxon>
        <taxon>Actinomycetota</taxon>
        <taxon>Actinomycetes</taxon>
        <taxon>Micrococcales</taxon>
        <taxon>Microbacteriaceae</taxon>
        <taxon>Microbacterium</taxon>
    </lineage>
</organism>
<accession>A0A7W5CI60</accession>